<evidence type="ECO:0000313" key="8">
    <source>
        <dbReference type="EMBL" id="CCJ54931.1"/>
    </source>
</evidence>
<dbReference type="InterPro" id="IPR003593">
    <property type="entry name" value="AAA+_ATPase"/>
</dbReference>
<keyword evidence="3" id="KW-0472">Membrane</keyword>
<proteinExistence type="inferred from homology"/>
<evidence type="ECO:0000256" key="2">
    <source>
        <dbReference type="ARBA" id="ARBA00022448"/>
    </source>
</evidence>
<feature type="domain" description="ABC transporter" evidence="7">
    <location>
        <begin position="12"/>
        <end position="246"/>
    </location>
</feature>
<comment type="similarity">
    <text evidence="1">Belongs to the ABC transporter superfamily.</text>
</comment>
<dbReference type="GO" id="GO:0015658">
    <property type="term" value="F:branched-chain amino acid transmembrane transporter activity"/>
    <property type="evidence" value="ECO:0007669"/>
    <property type="project" value="TreeGrafter"/>
</dbReference>
<dbReference type="GO" id="GO:0015807">
    <property type="term" value="P:L-amino acid transport"/>
    <property type="evidence" value="ECO:0007669"/>
    <property type="project" value="TreeGrafter"/>
</dbReference>
<dbReference type="GO" id="GO:0005524">
    <property type="term" value="F:ATP binding"/>
    <property type="evidence" value="ECO:0007669"/>
    <property type="project" value="UniProtKB-KW"/>
</dbReference>
<dbReference type="PANTHER" id="PTHR43820">
    <property type="entry name" value="HIGH-AFFINITY BRANCHED-CHAIN AMINO ACID TRANSPORT ATP-BINDING PROTEIN LIVF"/>
    <property type="match status" value="1"/>
</dbReference>
<keyword evidence="4" id="KW-0547">Nucleotide-binding</keyword>
<dbReference type="Pfam" id="PF00005">
    <property type="entry name" value="ABC_tran"/>
    <property type="match status" value="1"/>
</dbReference>
<dbReference type="PROSITE" id="PS50893">
    <property type="entry name" value="ABC_TRANSPORTER_2"/>
    <property type="match status" value="1"/>
</dbReference>
<dbReference type="OrthoDB" id="9776369at2"/>
<keyword evidence="6" id="KW-0029">Amino-acid transport</keyword>
<dbReference type="CDD" id="cd03224">
    <property type="entry name" value="ABC_TM1139_LivF_branched"/>
    <property type="match status" value="1"/>
</dbReference>
<dbReference type="RefSeq" id="WP_003819071.1">
    <property type="nucleotide sequence ID" value="NC_019382.1"/>
</dbReference>
<evidence type="ECO:0000259" key="7">
    <source>
        <dbReference type="PROSITE" id="PS50893"/>
    </source>
</evidence>
<accession>A0A0C6P9Z2</accession>
<organism evidence="8 9">
    <name type="scientific">Bordetella bronchiseptica 253</name>
    <dbReference type="NCBI Taxonomy" id="568707"/>
    <lineage>
        <taxon>Bacteria</taxon>
        <taxon>Pseudomonadati</taxon>
        <taxon>Pseudomonadota</taxon>
        <taxon>Betaproteobacteria</taxon>
        <taxon>Burkholderiales</taxon>
        <taxon>Alcaligenaceae</taxon>
        <taxon>Bordetella</taxon>
    </lineage>
</organism>
<dbReference type="GO" id="GO:0016887">
    <property type="term" value="F:ATP hydrolysis activity"/>
    <property type="evidence" value="ECO:0007669"/>
    <property type="project" value="InterPro"/>
</dbReference>
<gene>
    <name evidence="8" type="ORF">BN112_3014</name>
</gene>
<dbReference type="KEGG" id="bbh:BN112_3014"/>
<evidence type="ECO:0000256" key="4">
    <source>
        <dbReference type="ARBA" id="ARBA00022741"/>
    </source>
</evidence>
<dbReference type="AlphaFoldDB" id="A0A0C6P9Z2"/>
<keyword evidence="2" id="KW-0813">Transport</keyword>
<dbReference type="InterPro" id="IPR027417">
    <property type="entry name" value="P-loop_NTPase"/>
</dbReference>
<dbReference type="PANTHER" id="PTHR43820:SF6">
    <property type="entry name" value="ABC TRANSPORTER ATP-BINDING PROTEIN"/>
    <property type="match status" value="1"/>
</dbReference>
<evidence type="ECO:0000313" key="9">
    <source>
        <dbReference type="Proteomes" id="UP000007564"/>
    </source>
</evidence>
<dbReference type="SMART" id="SM00382">
    <property type="entry name" value="AAA"/>
    <property type="match status" value="1"/>
</dbReference>
<evidence type="ECO:0000256" key="3">
    <source>
        <dbReference type="ARBA" id="ARBA00022475"/>
    </source>
</evidence>
<dbReference type="EMBL" id="HE965806">
    <property type="protein sequence ID" value="CCJ54931.1"/>
    <property type="molecule type" value="Genomic_DNA"/>
</dbReference>
<reference evidence="8 9" key="1">
    <citation type="journal article" date="2012" name="BMC Genomics">
        <title>Comparative genomics of the classical Bordetella subspecies: the evolution and exchange of virulence-associated diversity amongst closely related pathogens.</title>
        <authorList>
            <person name="Park J."/>
            <person name="Zhang Y."/>
            <person name="Buboltz A.M."/>
            <person name="Zhang X."/>
            <person name="Schuster S.C."/>
            <person name="Ahuja U."/>
            <person name="Liu M."/>
            <person name="Miller J.F."/>
            <person name="Sebaihia M."/>
            <person name="Bentley S.D."/>
            <person name="Parkhill J."/>
            <person name="Harvill E.T."/>
        </authorList>
    </citation>
    <scope>NUCLEOTIDE SEQUENCE [LARGE SCALE GENOMIC DNA]</scope>
    <source>
        <strain evidence="8 9">253</strain>
    </source>
</reference>
<evidence type="ECO:0000256" key="1">
    <source>
        <dbReference type="ARBA" id="ARBA00005417"/>
    </source>
</evidence>
<sequence length="252" mass="27827">MPTSAAATEPVFALDNVTVAYHGDITILNGVSVQARAGQVTGIIGPNGAGKSTVLKTLFGFLPLRGGRIMLRGQDISRQPSHERAASGVAFVPQHRSLFGELSVEDNLVLGCWPFRRDKDKVRRRIDSVYQRFPILAQKRHDPVSSMSGGQQRFVEFGRALLIEPSVILLDEPTAMLAPKISKEIYALVRGFADEGMTVILVDQNVRRCAEISDYMYILELGRNKAEGAHEQFGHDGGLRDMVASWMDYKID</sequence>
<dbReference type="InterPro" id="IPR052156">
    <property type="entry name" value="BCAA_Transport_ATP-bd_LivF"/>
</dbReference>
<dbReference type="InterPro" id="IPR003439">
    <property type="entry name" value="ABC_transporter-like_ATP-bd"/>
</dbReference>
<dbReference type="Proteomes" id="UP000007564">
    <property type="component" value="Chromosome"/>
</dbReference>
<name>A0A0C6P9Z2_BORBO</name>
<keyword evidence="5 8" id="KW-0067">ATP-binding</keyword>
<evidence type="ECO:0000256" key="6">
    <source>
        <dbReference type="ARBA" id="ARBA00022970"/>
    </source>
</evidence>
<dbReference type="Gene3D" id="3.40.50.300">
    <property type="entry name" value="P-loop containing nucleotide triphosphate hydrolases"/>
    <property type="match status" value="1"/>
</dbReference>
<protein>
    <submittedName>
        <fullName evidence="8">Putative branched-chain amino acid transport ATP-binding ABC transporter</fullName>
    </submittedName>
</protein>
<keyword evidence="3" id="KW-1003">Cell membrane</keyword>
<dbReference type="SUPFAM" id="SSF52540">
    <property type="entry name" value="P-loop containing nucleoside triphosphate hydrolases"/>
    <property type="match status" value="1"/>
</dbReference>
<dbReference type="HOGENOM" id="CLU_000604_1_2_4"/>
<dbReference type="GeneID" id="93206631"/>
<evidence type="ECO:0000256" key="5">
    <source>
        <dbReference type="ARBA" id="ARBA00022840"/>
    </source>
</evidence>